<dbReference type="PANTHER" id="PTHR23117">
    <property type="entry name" value="GUANYLATE KINASE-RELATED"/>
    <property type="match status" value="1"/>
</dbReference>
<dbReference type="InterPro" id="IPR008145">
    <property type="entry name" value="GK/Ca_channel_bsu"/>
</dbReference>
<evidence type="ECO:0000259" key="9">
    <source>
        <dbReference type="PROSITE" id="PS50052"/>
    </source>
</evidence>
<dbReference type="SUPFAM" id="SSF52540">
    <property type="entry name" value="P-loop containing nucleoside triphosphate hydrolases"/>
    <property type="match status" value="1"/>
</dbReference>
<keyword evidence="4" id="KW-0808">Transferase</keyword>
<dbReference type="Pfam" id="PF00625">
    <property type="entry name" value="Guanylate_kin"/>
    <property type="match status" value="1"/>
</dbReference>
<proteinExistence type="inferred from homology"/>
<sequence>MQGKIIVFSAPSGAGKTTIVHRLMDLIPELSFSISACTRDRRGRAEVNGKDYHFISVADFQDKIRHDEFVEWEEVYEGAFYGTLKSEIERIWANGQHAILDVDVKGGLSIKEFYKDRALAIFVRPPSIEALAQRLTARATDSTSSISSRVYKATFELAFEDKFDVTVVNDKLDEAVAHAEKLVRDFIKAAPEPEQDDAG</sequence>
<keyword evidence="7" id="KW-0067">ATP-binding</keyword>
<accession>A0ABP8QAZ0</accession>
<keyword evidence="6 10" id="KW-0418">Kinase</keyword>
<dbReference type="InterPro" id="IPR008144">
    <property type="entry name" value="Guanylate_kin-like_dom"/>
</dbReference>
<dbReference type="CDD" id="cd00071">
    <property type="entry name" value="GMPK"/>
    <property type="match status" value="1"/>
</dbReference>
<dbReference type="InterPro" id="IPR017665">
    <property type="entry name" value="Guanylate_kinase"/>
</dbReference>
<dbReference type="Gene3D" id="3.40.50.300">
    <property type="entry name" value="P-loop containing nucleotide triphosphate hydrolases"/>
    <property type="match status" value="1"/>
</dbReference>
<dbReference type="NCBIfam" id="TIGR03263">
    <property type="entry name" value="guanyl_kin"/>
    <property type="match status" value="1"/>
</dbReference>
<dbReference type="Gene3D" id="3.30.63.10">
    <property type="entry name" value="Guanylate Kinase phosphate binding domain"/>
    <property type="match status" value="1"/>
</dbReference>
<dbReference type="EC" id="2.7.4.8" evidence="2"/>
<organism evidence="10 11">
    <name type="scientific">Hymenobacter ginsengisoli</name>
    <dbReference type="NCBI Taxonomy" id="1051626"/>
    <lineage>
        <taxon>Bacteria</taxon>
        <taxon>Pseudomonadati</taxon>
        <taxon>Bacteroidota</taxon>
        <taxon>Cytophagia</taxon>
        <taxon>Cytophagales</taxon>
        <taxon>Hymenobacteraceae</taxon>
        <taxon>Hymenobacter</taxon>
    </lineage>
</organism>
<name>A0ABP8QAZ0_9BACT</name>
<evidence type="ECO:0000256" key="1">
    <source>
        <dbReference type="ARBA" id="ARBA00005790"/>
    </source>
</evidence>
<comment type="caution">
    <text evidence="10">The sequence shown here is derived from an EMBL/GenBank/DDBJ whole genome shotgun (WGS) entry which is preliminary data.</text>
</comment>
<protein>
    <recommendedName>
        <fullName evidence="3">Guanylate kinase</fullName>
        <ecNumber evidence="2">2.7.4.8</ecNumber>
    </recommendedName>
    <alternativeName>
        <fullName evidence="8">GMP kinase</fullName>
    </alternativeName>
</protein>
<evidence type="ECO:0000313" key="11">
    <source>
        <dbReference type="Proteomes" id="UP001501243"/>
    </source>
</evidence>
<evidence type="ECO:0000256" key="2">
    <source>
        <dbReference type="ARBA" id="ARBA00012961"/>
    </source>
</evidence>
<evidence type="ECO:0000256" key="7">
    <source>
        <dbReference type="ARBA" id="ARBA00022840"/>
    </source>
</evidence>
<feature type="domain" description="Guanylate kinase-like" evidence="9">
    <location>
        <begin position="3"/>
        <end position="184"/>
    </location>
</feature>
<evidence type="ECO:0000256" key="8">
    <source>
        <dbReference type="ARBA" id="ARBA00030128"/>
    </source>
</evidence>
<dbReference type="SMART" id="SM00072">
    <property type="entry name" value="GuKc"/>
    <property type="match status" value="1"/>
</dbReference>
<evidence type="ECO:0000256" key="3">
    <source>
        <dbReference type="ARBA" id="ARBA00016296"/>
    </source>
</evidence>
<dbReference type="PANTHER" id="PTHR23117:SF13">
    <property type="entry name" value="GUANYLATE KINASE"/>
    <property type="match status" value="1"/>
</dbReference>
<dbReference type="InterPro" id="IPR027417">
    <property type="entry name" value="P-loop_NTPase"/>
</dbReference>
<evidence type="ECO:0000256" key="4">
    <source>
        <dbReference type="ARBA" id="ARBA00022679"/>
    </source>
</evidence>
<evidence type="ECO:0000256" key="5">
    <source>
        <dbReference type="ARBA" id="ARBA00022741"/>
    </source>
</evidence>
<dbReference type="RefSeq" id="WP_208131235.1">
    <property type="nucleotide sequence ID" value="NZ_BAABGQ010000006.1"/>
</dbReference>
<comment type="similarity">
    <text evidence="1">Belongs to the guanylate kinase family.</text>
</comment>
<evidence type="ECO:0000313" key="10">
    <source>
        <dbReference type="EMBL" id="GAA4500444.1"/>
    </source>
</evidence>
<dbReference type="Proteomes" id="UP001501243">
    <property type="component" value="Unassembled WGS sequence"/>
</dbReference>
<dbReference type="EMBL" id="BAABGQ010000006">
    <property type="protein sequence ID" value="GAA4500444.1"/>
    <property type="molecule type" value="Genomic_DNA"/>
</dbReference>
<dbReference type="PROSITE" id="PS50052">
    <property type="entry name" value="GUANYLATE_KINASE_2"/>
    <property type="match status" value="1"/>
</dbReference>
<dbReference type="GO" id="GO:0016301">
    <property type="term" value="F:kinase activity"/>
    <property type="evidence" value="ECO:0007669"/>
    <property type="project" value="UniProtKB-KW"/>
</dbReference>
<keyword evidence="5" id="KW-0547">Nucleotide-binding</keyword>
<gene>
    <name evidence="10" type="primary">gmk</name>
    <name evidence="10" type="ORF">GCM10023172_20710</name>
</gene>
<reference evidence="11" key="1">
    <citation type="journal article" date="2019" name="Int. J. Syst. Evol. Microbiol.">
        <title>The Global Catalogue of Microorganisms (GCM) 10K type strain sequencing project: providing services to taxonomists for standard genome sequencing and annotation.</title>
        <authorList>
            <consortium name="The Broad Institute Genomics Platform"/>
            <consortium name="The Broad Institute Genome Sequencing Center for Infectious Disease"/>
            <person name="Wu L."/>
            <person name="Ma J."/>
        </authorList>
    </citation>
    <scope>NUCLEOTIDE SEQUENCE [LARGE SCALE GENOMIC DNA]</scope>
    <source>
        <strain evidence="11">JCM 17841</strain>
    </source>
</reference>
<keyword evidence="11" id="KW-1185">Reference proteome</keyword>
<evidence type="ECO:0000256" key="6">
    <source>
        <dbReference type="ARBA" id="ARBA00022777"/>
    </source>
</evidence>